<dbReference type="PANTHER" id="PTHR42850:SF4">
    <property type="entry name" value="ZINC-DEPENDENT ENDOPOLYPHOSPHATASE"/>
    <property type="match status" value="1"/>
</dbReference>
<evidence type="ECO:0000313" key="2">
    <source>
        <dbReference type="EMBL" id="MEL5988454.1"/>
    </source>
</evidence>
<dbReference type="InterPro" id="IPR029052">
    <property type="entry name" value="Metallo-depent_PP-like"/>
</dbReference>
<comment type="caution">
    <text evidence="2">The sequence shown here is derived from an EMBL/GenBank/DDBJ whole genome shotgun (WGS) entry which is preliminary data.</text>
</comment>
<sequence>MSRTLLISDIHGELYLFKELLEQVKYDDADDAKDQLILLGDYIDRGPASKEVLDFIMTLKENGAKVLMGNHEQIMLDVFEKENKYEWDFWLYTAGGLATMRSYGFTEKDLKKAGDLHDFSLHNFLCEDLIKHLEFIRHLDTSIEQDNYIFVHAGVDPHIPFNQNTKKSLLWIRDEFHQKYEGQKIVIFGHTPTKHLHQDRLNNKIYFGENRIIGIDGGATFGGQLNCLELPSQKVYFVQK</sequence>
<accession>A0ABU9LLW0</accession>
<name>A0ABU9LLW0_9BACL</name>
<dbReference type="PANTHER" id="PTHR42850">
    <property type="entry name" value="METALLOPHOSPHOESTERASE"/>
    <property type="match status" value="1"/>
</dbReference>
<evidence type="ECO:0000259" key="1">
    <source>
        <dbReference type="Pfam" id="PF00149"/>
    </source>
</evidence>
<dbReference type="Pfam" id="PF00149">
    <property type="entry name" value="Metallophos"/>
    <property type="match status" value="1"/>
</dbReference>
<dbReference type="RefSeq" id="WP_087680051.1">
    <property type="nucleotide sequence ID" value="NZ_JBCEWA010000005.1"/>
</dbReference>
<dbReference type="Proteomes" id="UP001398420">
    <property type="component" value="Unassembled WGS sequence"/>
</dbReference>
<dbReference type="InterPro" id="IPR004843">
    <property type="entry name" value="Calcineurin-like_PHP"/>
</dbReference>
<reference evidence="2 3" key="1">
    <citation type="submission" date="2024-04" db="EMBL/GenBank/DDBJ databases">
        <authorList>
            <person name="Wu Y.S."/>
            <person name="Zhang L."/>
        </authorList>
    </citation>
    <scope>NUCLEOTIDE SEQUENCE [LARGE SCALE GENOMIC DNA]</scope>
    <source>
        <strain evidence="2 3">KG-01</strain>
    </source>
</reference>
<dbReference type="InterPro" id="IPR050126">
    <property type="entry name" value="Ap4A_hydrolase"/>
</dbReference>
<organism evidence="2 3">
    <name type="scientific">Kurthia gibsonii</name>
    <dbReference type="NCBI Taxonomy" id="33946"/>
    <lineage>
        <taxon>Bacteria</taxon>
        <taxon>Bacillati</taxon>
        <taxon>Bacillota</taxon>
        <taxon>Bacilli</taxon>
        <taxon>Bacillales</taxon>
        <taxon>Caryophanaceae</taxon>
        <taxon>Kurthia</taxon>
    </lineage>
</organism>
<keyword evidence="3" id="KW-1185">Reference proteome</keyword>
<proteinExistence type="predicted"/>
<gene>
    <name evidence="2" type="ORF">AAF454_08535</name>
</gene>
<protein>
    <submittedName>
        <fullName evidence="2">Metallophosphoesterase</fullName>
    </submittedName>
</protein>
<dbReference type="SUPFAM" id="SSF56300">
    <property type="entry name" value="Metallo-dependent phosphatases"/>
    <property type="match status" value="1"/>
</dbReference>
<evidence type="ECO:0000313" key="3">
    <source>
        <dbReference type="Proteomes" id="UP001398420"/>
    </source>
</evidence>
<dbReference type="Gene3D" id="3.60.21.10">
    <property type="match status" value="1"/>
</dbReference>
<feature type="domain" description="Calcineurin-like phosphoesterase" evidence="1">
    <location>
        <begin position="3"/>
        <end position="192"/>
    </location>
</feature>
<dbReference type="EMBL" id="JBCEWA010000005">
    <property type="protein sequence ID" value="MEL5988454.1"/>
    <property type="molecule type" value="Genomic_DNA"/>
</dbReference>